<dbReference type="SUPFAM" id="SSF51905">
    <property type="entry name" value="FAD/NAD(P)-binding domain"/>
    <property type="match status" value="1"/>
</dbReference>
<dbReference type="RefSeq" id="WP_085031638.1">
    <property type="nucleotide sequence ID" value="NZ_CP020772.1"/>
</dbReference>
<keyword evidence="2" id="KW-1185">Reference proteome</keyword>
<gene>
    <name evidence="1" type="ORF">HM131_20265</name>
</gene>
<protein>
    <submittedName>
        <fullName evidence="1">FAD-dependent oxidoreductase</fullName>
    </submittedName>
</protein>
<organism evidence="1 2">
    <name type="scientific">Halobacillus mangrovi</name>
    <dbReference type="NCBI Taxonomy" id="402384"/>
    <lineage>
        <taxon>Bacteria</taxon>
        <taxon>Bacillati</taxon>
        <taxon>Bacillota</taxon>
        <taxon>Bacilli</taxon>
        <taxon>Bacillales</taxon>
        <taxon>Bacillaceae</taxon>
        <taxon>Halobacillus</taxon>
    </lineage>
</organism>
<evidence type="ECO:0000313" key="2">
    <source>
        <dbReference type="Proteomes" id="UP000192527"/>
    </source>
</evidence>
<dbReference type="OrthoDB" id="25353at2"/>
<proteinExistence type="predicted"/>
<name>A0A1W6A0J0_9BACI</name>
<accession>A0A1W6A0J0</accession>
<sequence>MKIAIMGAGFSGLTCALTLEKHGYSADIFEKRGMVGDRMVYAEGISSIFHTPIKDYIQFLSENYDLHLKPTSNISRTHIYSKNESATLDGNLGFINMRGKHPDSYEKQLAEKIKSPIHFNAEVNYEEISKEYTHVILATGDPMDVQEIQPFEISYKASFRGSTVSGEFKRNEIYTWFNNDFAPKGMSYLLPHSETEASLIVVYPQYPENQKKDKEELWEQCLESAQKSLQQKLSITNDYSLKDFMVGKAAYPRIGNTFFTGNCLGCISPFIGFGQFTALLTGIYAAEDICGLESYEKQTKSIYQKYHDSLTLRRLIEHSSNEQLDRVVKSLHNELLGKALTSPKLQILKVLAKVAHPIPRRT</sequence>
<dbReference type="EMBL" id="CP020772">
    <property type="protein sequence ID" value="ARI79017.1"/>
    <property type="molecule type" value="Genomic_DNA"/>
</dbReference>
<dbReference type="AlphaFoldDB" id="A0A1W6A0J0"/>
<dbReference type="Pfam" id="PF13450">
    <property type="entry name" value="NAD_binding_8"/>
    <property type="match status" value="1"/>
</dbReference>
<reference evidence="1 2" key="1">
    <citation type="submission" date="2017-04" db="EMBL/GenBank/DDBJ databases">
        <title>The whole genome sequencing and assembly of Halobacillus mangrovi strain.</title>
        <authorList>
            <person name="Lee S.-J."/>
            <person name="Park M.-K."/>
            <person name="Kim J.-Y."/>
            <person name="Lee Y.-J."/>
            <person name="Yi H."/>
            <person name="Bahn Y.-S."/>
            <person name="Kim J.F."/>
            <person name="Lee D.-W."/>
        </authorList>
    </citation>
    <scope>NUCLEOTIDE SEQUENCE [LARGE SCALE GENOMIC DNA]</scope>
    <source>
        <strain evidence="1 2">KTB 131</strain>
    </source>
</reference>
<dbReference type="InterPro" id="IPR036188">
    <property type="entry name" value="FAD/NAD-bd_sf"/>
</dbReference>
<dbReference type="Gene3D" id="3.50.50.60">
    <property type="entry name" value="FAD/NAD(P)-binding domain"/>
    <property type="match status" value="2"/>
</dbReference>
<evidence type="ECO:0000313" key="1">
    <source>
        <dbReference type="EMBL" id="ARI79017.1"/>
    </source>
</evidence>
<dbReference type="Proteomes" id="UP000192527">
    <property type="component" value="Chromosome"/>
</dbReference>
<dbReference type="STRING" id="402384.HM131_20265"/>
<dbReference type="KEGG" id="hmn:HM131_20265"/>